<feature type="region of interest" description="Disordered" evidence="1">
    <location>
        <begin position="1"/>
        <end position="113"/>
    </location>
</feature>
<dbReference type="PANTHER" id="PTHR33096:SF1">
    <property type="entry name" value="CXC1-LIKE CYSTEINE CLUSTER ASSOCIATED WITH KDZ TRANSPOSASES DOMAIN-CONTAINING PROTEIN"/>
    <property type="match status" value="1"/>
</dbReference>
<evidence type="ECO:0000259" key="2">
    <source>
        <dbReference type="Pfam" id="PF18803"/>
    </source>
</evidence>
<dbReference type="Pfam" id="PF18758">
    <property type="entry name" value="KDZ"/>
    <property type="match status" value="1"/>
</dbReference>
<feature type="compositionally biased region" description="Basic and acidic residues" evidence="1">
    <location>
        <begin position="80"/>
        <end position="91"/>
    </location>
</feature>
<dbReference type="Pfam" id="PF18803">
    <property type="entry name" value="CxC2"/>
    <property type="match status" value="1"/>
</dbReference>
<keyword evidence="4" id="KW-1185">Reference proteome</keyword>
<dbReference type="EMBL" id="JARKIB010000574">
    <property type="protein sequence ID" value="KAJ7699410.1"/>
    <property type="molecule type" value="Genomic_DNA"/>
</dbReference>
<dbReference type="Proteomes" id="UP001215598">
    <property type="component" value="Unassembled WGS sequence"/>
</dbReference>
<accession>A0AAD7DTL0</accession>
<feature type="region of interest" description="Disordered" evidence="1">
    <location>
        <begin position="1054"/>
        <end position="1082"/>
    </location>
</feature>
<evidence type="ECO:0000313" key="4">
    <source>
        <dbReference type="Proteomes" id="UP001215598"/>
    </source>
</evidence>
<protein>
    <recommendedName>
        <fullName evidence="2">CxC2-like cysteine cluster KDZ transposase-associated domain-containing protein</fullName>
    </recommendedName>
</protein>
<reference evidence="3" key="1">
    <citation type="submission" date="2023-03" db="EMBL/GenBank/DDBJ databases">
        <title>Massive genome expansion in bonnet fungi (Mycena s.s.) driven by repeated elements and novel gene families across ecological guilds.</title>
        <authorList>
            <consortium name="Lawrence Berkeley National Laboratory"/>
            <person name="Harder C.B."/>
            <person name="Miyauchi S."/>
            <person name="Viragh M."/>
            <person name="Kuo A."/>
            <person name="Thoen E."/>
            <person name="Andreopoulos B."/>
            <person name="Lu D."/>
            <person name="Skrede I."/>
            <person name="Drula E."/>
            <person name="Henrissat B."/>
            <person name="Morin E."/>
            <person name="Kohler A."/>
            <person name="Barry K."/>
            <person name="LaButti K."/>
            <person name="Morin E."/>
            <person name="Salamov A."/>
            <person name="Lipzen A."/>
            <person name="Mereny Z."/>
            <person name="Hegedus B."/>
            <person name="Baldrian P."/>
            <person name="Stursova M."/>
            <person name="Weitz H."/>
            <person name="Taylor A."/>
            <person name="Grigoriev I.V."/>
            <person name="Nagy L.G."/>
            <person name="Martin F."/>
            <person name="Kauserud H."/>
        </authorList>
    </citation>
    <scope>NUCLEOTIDE SEQUENCE</scope>
    <source>
        <strain evidence="3">CBHHK182m</strain>
    </source>
</reference>
<feature type="compositionally biased region" description="Acidic residues" evidence="1">
    <location>
        <begin position="1061"/>
        <end position="1077"/>
    </location>
</feature>
<dbReference type="InterPro" id="IPR041457">
    <property type="entry name" value="CxC2_KDZ-assoc"/>
</dbReference>
<dbReference type="AlphaFoldDB" id="A0AAD7DTL0"/>
<evidence type="ECO:0000313" key="3">
    <source>
        <dbReference type="EMBL" id="KAJ7699410.1"/>
    </source>
</evidence>
<dbReference type="PANTHER" id="PTHR33096">
    <property type="entry name" value="CXC2 DOMAIN-CONTAINING PROTEIN"/>
    <property type="match status" value="1"/>
</dbReference>
<organism evidence="3 4">
    <name type="scientific">Mycena metata</name>
    <dbReference type="NCBI Taxonomy" id="1033252"/>
    <lineage>
        <taxon>Eukaryota</taxon>
        <taxon>Fungi</taxon>
        <taxon>Dikarya</taxon>
        <taxon>Basidiomycota</taxon>
        <taxon>Agaricomycotina</taxon>
        <taxon>Agaricomycetes</taxon>
        <taxon>Agaricomycetidae</taxon>
        <taxon>Agaricales</taxon>
        <taxon>Marasmiineae</taxon>
        <taxon>Mycenaceae</taxon>
        <taxon>Mycena</taxon>
    </lineage>
</organism>
<dbReference type="CDD" id="cd19757">
    <property type="entry name" value="Bbox1"/>
    <property type="match status" value="1"/>
</dbReference>
<comment type="caution">
    <text evidence="3">The sequence shown here is derived from an EMBL/GenBank/DDBJ whole genome shotgun (WGS) entry which is preliminary data.</text>
</comment>
<feature type="domain" description="CxC2-like cysteine cluster KDZ transposase-associated" evidence="2">
    <location>
        <begin position="202"/>
        <end position="321"/>
    </location>
</feature>
<sequence length="1102" mass="125053">MAPPKFAVESTKFSDSSDSEAEGAPPRTEPMRHDESIITGGKMRTRTRFLPVEASPKKGRREHSPAPDFLYPDVAPAPERFADNWDPHGDSVGEDGFTFDDGHPVEKGPREARKSDRPLEEWFKYDLEVFADKVLRVEGRGDYSDQVRCAECKVPGVQAHRCQDCLTDALLCSPCMVRLHRDHPFHVIETWNGTFFTANSLWALGLRIQLGHKRGKPCPGMLARTKEDWDHIHEIERKGGTFCVVDDKVIHEVGLDFCSCGTAADRAVQLLRARLFPSTTTRPSSAATFRVLRRFHKLSFESKCSAYEFYNALARETNNTGNFQPRNRYSEFLRMTREWRYVQEMKRFGRVHVVEGLRNIPAGACALLCPACPQPGKNLPADGEWRKAPPGKRFLYALFVAIDANFRMKRKQVSSEEADPDLNKGAAFFSEVHEYMVHVKDHWEMEQEKSRCVSHDAVNQPDREARGTASSGIGTVDCARHNMKRPNGVGDLQKGERYINMDYMFWKSLEGYDDLVQLVVSYDIVCQWRINIWRRLVKYKPVLRRHARTGHRYYMWLIPKFHLPAHIEACNILYSFNLTPYVGQTDGEAPERGWANANPLAASTKEMGPGARRDTLDDHFNDWNHKKVIALGTVMLERVQKAVGEMVDKQEELVEVEASLPSDLVASWKKSMELWELDSSKPNPFSVADKHASLQVTRGRIAQEVAAAVEGDQSGDVRGDLHAYEMLAMGMQLEQQQRELASDVAALKNHASDGQKTTVLERGNKLRRKIASWVKLQTDFQPDVEALRTADDNARAAAARMQPAVGIPVHALELWLPSKQARTPGASVKLTHARYEFDMREAQAHEALDEVRNLLLLRTHQYKLKDMGKDLAPKLQETKWYLVLKPLGQEDVRGMPRALFSDPEKKKRGKRKRGVPEVVAPPPKEMSWIWRTGVSSLAAAASTSEEAAIKATNERLRVEWAKTRARAARWTEEVDLLEEEMRRILVFLEWKTTWWRGLKGRRPEAVEDRELSDGLNAYAERQAAIQETMKSRFEENWKDVGRWIEFGRQGVLDNQTRASGVEEEENEGDPSGDEGEDPVPMVARNAVALSASLVEASLLPTT</sequence>
<dbReference type="InterPro" id="IPR040521">
    <property type="entry name" value="KDZ"/>
</dbReference>
<name>A0AAD7DTL0_9AGAR</name>
<evidence type="ECO:0000256" key="1">
    <source>
        <dbReference type="SAM" id="MobiDB-lite"/>
    </source>
</evidence>
<feature type="compositionally biased region" description="Basic and acidic residues" evidence="1">
    <location>
        <begin position="100"/>
        <end position="113"/>
    </location>
</feature>
<proteinExistence type="predicted"/>
<gene>
    <name evidence="3" type="ORF">B0H16DRAFT_1749444</name>
</gene>